<keyword evidence="5" id="KW-0571">Peptide transport</keyword>
<organism evidence="10 11">
    <name type="scientific">Niveibacterium umoris</name>
    <dbReference type="NCBI Taxonomy" id="1193620"/>
    <lineage>
        <taxon>Bacteria</taxon>
        <taxon>Pseudomonadati</taxon>
        <taxon>Pseudomonadota</taxon>
        <taxon>Betaproteobacteria</taxon>
        <taxon>Rhodocyclales</taxon>
        <taxon>Rhodocyclaceae</taxon>
        <taxon>Niveibacterium</taxon>
    </lineage>
</organism>
<evidence type="ECO:0000256" key="4">
    <source>
        <dbReference type="ARBA" id="ARBA00022692"/>
    </source>
</evidence>
<dbReference type="InterPro" id="IPR018456">
    <property type="entry name" value="PTR2_symporter_CS"/>
</dbReference>
<feature type="transmembrane region" description="Helical" evidence="9">
    <location>
        <begin position="91"/>
        <end position="124"/>
    </location>
</feature>
<dbReference type="NCBIfam" id="TIGR00924">
    <property type="entry name" value="yjdL_sub1_fam"/>
    <property type="match status" value="1"/>
</dbReference>
<keyword evidence="11" id="KW-1185">Reference proteome</keyword>
<feature type="transmembrane region" description="Helical" evidence="9">
    <location>
        <begin position="333"/>
        <end position="353"/>
    </location>
</feature>
<comment type="similarity">
    <text evidence="8">Belongs to the major facilitator superfamily. Proton-dependent oligopeptide transporter (POT/PTR) (TC 2.A.17) family.</text>
</comment>
<evidence type="ECO:0000256" key="8">
    <source>
        <dbReference type="RuleBase" id="RU003755"/>
    </source>
</evidence>
<feature type="transmembrane region" description="Helical" evidence="9">
    <location>
        <begin position="59"/>
        <end position="79"/>
    </location>
</feature>
<dbReference type="Proteomes" id="UP000561045">
    <property type="component" value="Unassembled WGS sequence"/>
</dbReference>
<proteinExistence type="inferred from homology"/>
<evidence type="ECO:0000256" key="6">
    <source>
        <dbReference type="ARBA" id="ARBA00022989"/>
    </source>
</evidence>
<keyword evidence="4 8" id="KW-0812">Transmembrane</keyword>
<keyword evidence="2 8" id="KW-0813">Transport</keyword>
<comment type="caution">
    <text evidence="10">The sequence shown here is derived from an EMBL/GenBank/DDBJ whole genome shotgun (WGS) entry which is preliminary data.</text>
</comment>
<dbReference type="GO" id="GO:0006857">
    <property type="term" value="P:oligopeptide transport"/>
    <property type="evidence" value="ECO:0007669"/>
    <property type="project" value="InterPro"/>
</dbReference>
<feature type="transmembrane region" description="Helical" evidence="9">
    <location>
        <begin position="431"/>
        <end position="449"/>
    </location>
</feature>
<dbReference type="InterPro" id="IPR000109">
    <property type="entry name" value="POT_fam"/>
</dbReference>
<dbReference type="Pfam" id="PF00854">
    <property type="entry name" value="PTR2"/>
    <property type="match status" value="2"/>
</dbReference>
<gene>
    <name evidence="10" type="ORF">GGR36_003319</name>
</gene>
<feature type="transmembrane region" description="Helical" evidence="9">
    <location>
        <begin position="145"/>
        <end position="168"/>
    </location>
</feature>
<feature type="transmembrane region" description="Helical" evidence="9">
    <location>
        <begin position="287"/>
        <end position="305"/>
    </location>
</feature>
<dbReference type="CDD" id="cd17346">
    <property type="entry name" value="MFS_DtpA_like"/>
    <property type="match status" value="1"/>
</dbReference>
<dbReference type="AlphaFoldDB" id="A0A840BMV4"/>
<dbReference type="InterPro" id="IPR050171">
    <property type="entry name" value="MFS_Transporters"/>
</dbReference>
<comment type="subcellular location">
    <subcellularLocation>
        <location evidence="1">Cell membrane</location>
        <topology evidence="1">Multi-pass membrane protein</topology>
    </subcellularLocation>
    <subcellularLocation>
        <location evidence="8">Membrane</location>
        <topology evidence="8">Multi-pass membrane protein</topology>
    </subcellularLocation>
</comment>
<accession>A0A840BMV4</accession>
<evidence type="ECO:0000256" key="1">
    <source>
        <dbReference type="ARBA" id="ARBA00004651"/>
    </source>
</evidence>
<dbReference type="GO" id="GO:0005886">
    <property type="term" value="C:plasma membrane"/>
    <property type="evidence" value="ECO:0007669"/>
    <property type="project" value="UniProtKB-SubCell"/>
</dbReference>
<keyword evidence="7 9" id="KW-0472">Membrane</keyword>
<dbReference type="EMBL" id="JACIET010000002">
    <property type="protein sequence ID" value="MBB4013973.1"/>
    <property type="molecule type" value="Genomic_DNA"/>
</dbReference>
<feature type="transmembrane region" description="Helical" evidence="9">
    <location>
        <begin position="216"/>
        <end position="237"/>
    </location>
</feature>
<feature type="transmembrane region" description="Helical" evidence="9">
    <location>
        <begin position="34"/>
        <end position="52"/>
    </location>
</feature>
<protein>
    <submittedName>
        <fullName evidence="10">POT family proton-dependent oligopeptide transporter</fullName>
    </submittedName>
</protein>
<evidence type="ECO:0000256" key="5">
    <source>
        <dbReference type="ARBA" id="ARBA00022856"/>
    </source>
</evidence>
<dbReference type="InterPro" id="IPR005279">
    <property type="entry name" value="Dipep/tripep_permease"/>
</dbReference>
<sequence length="494" mass="53774">MSTIVHPAVPDADEFERHPPGLKVIFFTEMWERFSYYGMRALLVLYLVNALHYDRKDALELYGIYTGLVYLTPLLGGYLADKYLGLRQGAVIGGLIMMLGHFAMAFEPLLHLALGLLILGNGFFKPNTSTMVGQLYREHDPRRDGGYTIFYMGINLGAFFSPLVAGTLGEKLGWHWGFASAGVGMAIGVFTLLRWQGLLGNAGLRAGQTCIDRRDWVRILAFTAAAIPTVLGTIALWGAVSGVIAPLPLLVKLLLGFAVIGAALWIPTRFGSVDPDAKPLTRADWDAILAICIVCFFVIFFWMGFEQAGGTMNLFADQQTDRHAFGFEIPASWFQSINPLVIVLLAPAFSALWTRLDRTRFALSVSAKQALGMVVLGLGFIVLAIAQGRAEKFGSVGPHWLFIVYFLHTIGELMLSPVGLSMVSKLAPARFAGLLMGVWMLSSAVANYLSGTLEAMLAGSGVPLYWFLVGSSVGAGLVLLALTPMLKKLMHGRD</sequence>
<dbReference type="PROSITE" id="PS01023">
    <property type="entry name" value="PTR2_2"/>
    <property type="match status" value="1"/>
</dbReference>
<dbReference type="RefSeq" id="WP_183635880.1">
    <property type="nucleotide sequence ID" value="NZ_BAABLE010000005.1"/>
</dbReference>
<dbReference type="Gene3D" id="1.20.1250.20">
    <property type="entry name" value="MFS general substrate transporter like domains"/>
    <property type="match status" value="1"/>
</dbReference>
<dbReference type="SUPFAM" id="SSF103473">
    <property type="entry name" value="MFS general substrate transporter"/>
    <property type="match status" value="1"/>
</dbReference>
<feature type="transmembrane region" description="Helical" evidence="9">
    <location>
        <begin position="464"/>
        <end position="486"/>
    </location>
</feature>
<keyword evidence="5" id="KW-0653">Protein transport</keyword>
<evidence type="ECO:0000313" key="10">
    <source>
        <dbReference type="EMBL" id="MBB4013973.1"/>
    </source>
</evidence>
<feature type="transmembrane region" description="Helical" evidence="9">
    <location>
        <begin position="174"/>
        <end position="195"/>
    </location>
</feature>
<dbReference type="PANTHER" id="PTHR23517:SF15">
    <property type="entry name" value="PROTON-DEPENDENT OLIGOPEPTIDE FAMILY TRANSPORT PROTEIN"/>
    <property type="match status" value="1"/>
</dbReference>
<dbReference type="PANTHER" id="PTHR23517">
    <property type="entry name" value="RESISTANCE PROTEIN MDTM, PUTATIVE-RELATED-RELATED"/>
    <property type="match status" value="1"/>
</dbReference>
<feature type="transmembrane region" description="Helical" evidence="9">
    <location>
        <begin position="365"/>
        <end position="387"/>
    </location>
</feature>
<dbReference type="GO" id="GO:1904680">
    <property type="term" value="F:peptide transmembrane transporter activity"/>
    <property type="evidence" value="ECO:0007669"/>
    <property type="project" value="InterPro"/>
</dbReference>
<dbReference type="InterPro" id="IPR036259">
    <property type="entry name" value="MFS_trans_sf"/>
</dbReference>
<evidence type="ECO:0000256" key="2">
    <source>
        <dbReference type="ARBA" id="ARBA00022448"/>
    </source>
</evidence>
<keyword evidence="6 9" id="KW-1133">Transmembrane helix</keyword>
<reference evidence="10 11" key="1">
    <citation type="submission" date="2020-08" db="EMBL/GenBank/DDBJ databases">
        <title>Genomic Encyclopedia of Type Strains, Phase IV (KMG-IV): sequencing the most valuable type-strain genomes for metagenomic binning, comparative biology and taxonomic classification.</title>
        <authorList>
            <person name="Goeker M."/>
        </authorList>
    </citation>
    <scope>NUCLEOTIDE SEQUENCE [LARGE SCALE GENOMIC DNA]</scope>
    <source>
        <strain evidence="10 11">DSM 106739</strain>
    </source>
</reference>
<evidence type="ECO:0000256" key="9">
    <source>
        <dbReference type="SAM" id="Phobius"/>
    </source>
</evidence>
<evidence type="ECO:0000256" key="7">
    <source>
        <dbReference type="ARBA" id="ARBA00023136"/>
    </source>
</evidence>
<name>A0A840BMV4_9RHOO</name>
<evidence type="ECO:0000313" key="11">
    <source>
        <dbReference type="Proteomes" id="UP000561045"/>
    </source>
</evidence>
<evidence type="ECO:0000256" key="3">
    <source>
        <dbReference type="ARBA" id="ARBA00022475"/>
    </source>
</evidence>
<keyword evidence="3" id="KW-1003">Cell membrane</keyword>
<feature type="transmembrane region" description="Helical" evidence="9">
    <location>
        <begin position="243"/>
        <end position="266"/>
    </location>
</feature>
<feature type="transmembrane region" description="Helical" evidence="9">
    <location>
        <begin position="399"/>
        <end position="419"/>
    </location>
</feature>